<dbReference type="RefSeq" id="WP_378034211.1">
    <property type="nucleotide sequence ID" value="NZ_JBHSIV010000001.1"/>
</dbReference>
<dbReference type="EMBL" id="JBHSIV010000001">
    <property type="protein sequence ID" value="MFC5060878.1"/>
    <property type="molecule type" value="Genomic_DNA"/>
</dbReference>
<evidence type="ECO:0000313" key="2">
    <source>
        <dbReference type="EMBL" id="MFC5060878.1"/>
    </source>
</evidence>
<protein>
    <recommendedName>
        <fullName evidence="4">EcsC family protein</fullName>
    </recommendedName>
</protein>
<comment type="caution">
    <text evidence="2">The sequence shown here is derived from an EMBL/GenBank/DDBJ whole genome shotgun (WGS) entry which is preliminary data.</text>
</comment>
<evidence type="ECO:0000313" key="3">
    <source>
        <dbReference type="Proteomes" id="UP001595947"/>
    </source>
</evidence>
<proteinExistence type="predicted"/>
<reference evidence="3" key="1">
    <citation type="journal article" date="2019" name="Int. J. Syst. Evol. Microbiol.">
        <title>The Global Catalogue of Microorganisms (GCM) 10K type strain sequencing project: providing services to taxonomists for standard genome sequencing and annotation.</title>
        <authorList>
            <consortium name="The Broad Institute Genomics Platform"/>
            <consortium name="The Broad Institute Genome Sequencing Center for Infectious Disease"/>
            <person name="Wu L."/>
            <person name="Ma J."/>
        </authorList>
    </citation>
    <scope>NUCLEOTIDE SEQUENCE [LARGE SCALE GENOMIC DNA]</scope>
    <source>
        <strain evidence="3">CGMCC 4.7093</strain>
    </source>
</reference>
<keyword evidence="3" id="KW-1185">Reference proteome</keyword>
<feature type="region of interest" description="Disordered" evidence="1">
    <location>
        <begin position="1"/>
        <end position="22"/>
    </location>
</feature>
<organism evidence="2 3">
    <name type="scientific">Actinomycetospora atypica</name>
    <dbReference type="NCBI Taxonomy" id="1290095"/>
    <lineage>
        <taxon>Bacteria</taxon>
        <taxon>Bacillati</taxon>
        <taxon>Actinomycetota</taxon>
        <taxon>Actinomycetes</taxon>
        <taxon>Pseudonocardiales</taxon>
        <taxon>Pseudonocardiaceae</taxon>
        <taxon>Actinomycetospora</taxon>
    </lineage>
</organism>
<dbReference type="Proteomes" id="UP001595947">
    <property type="component" value="Unassembled WGS sequence"/>
</dbReference>
<evidence type="ECO:0008006" key="4">
    <source>
        <dbReference type="Google" id="ProtNLM"/>
    </source>
</evidence>
<gene>
    <name evidence="2" type="ORF">ACFPBZ_01565</name>
</gene>
<evidence type="ECO:0000256" key="1">
    <source>
        <dbReference type="SAM" id="MobiDB-lite"/>
    </source>
</evidence>
<accession>A0ABV9YDP1</accession>
<sequence length="228" mass="23943">MPDPDLPETSPDAQRSSSAAVPVPWTGDRLVGELLRRGIDGAGPWHPARRVAEEHLAEAEGDVESAVRRLTTTHVRLAASSGLLTSLGGAATMLVTAPAGVTGLYLVCTRLAASIAHARGHDVDDPVVRTAILLCVLGPDGSELAERTGLDLQGVSLLTGLRRLPPEVREQLDHRIAYRLASRAGRRGVLNLTKLIPLVAGPIGAGADGIAARSVATYADVAFWTRQP</sequence>
<name>A0ABV9YDP1_9PSEU</name>